<feature type="domain" description="Prolyl 4-hydroxylase alpha subunit" evidence="4">
    <location>
        <begin position="12"/>
        <end position="178"/>
    </location>
</feature>
<dbReference type="GO" id="GO:0016705">
    <property type="term" value="F:oxidoreductase activity, acting on paired donors, with incorporation or reduction of molecular oxygen"/>
    <property type="evidence" value="ECO:0007669"/>
    <property type="project" value="InterPro"/>
</dbReference>
<gene>
    <name evidence="5" type="ORF">CYCCA115_LOCUS22724</name>
</gene>
<reference evidence="5" key="1">
    <citation type="submission" date="2023-08" db="EMBL/GenBank/DDBJ databases">
        <authorList>
            <person name="Audoor S."/>
            <person name="Bilcke G."/>
        </authorList>
    </citation>
    <scope>NUCLEOTIDE SEQUENCE</scope>
</reference>
<evidence type="ECO:0000256" key="2">
    <source>
        <dbReference type="ARBA" id="ARBA00022964"/>
    </source>
</evidence>
<evidence type="ECO:0000259" key="4">
    <source>
        <dbReference type="SMART" id="SM00702"/>
    </source>
</evidence>
<comment type="caution">
    <text evidence="5">The sequence shown here is derived from an EMBL/GenBank/DDBJ whole genome shotgun (WGS) entry which is preliminary data.</text>
</comment>
<evidence type="ECO:0000256" key="3">
    <source>
        <dbReference type="ARBA" id="ARBA00023002"/>
    </source>
</evidence>
<dbReference type="InterPro" id="IPR044862">
    <property type="entry name" value="Pro_4_hyd_alph_FE2OG_OXY"/>
</dbReference>
<keyword evidence="3" id="KW-0560">Oxidoreductase</keyword>
<dbReference type="GO" id="GO:0031418">
    <property type="term" value="F:L-ascorbic acid binding"/>
    <property type="evidence" value="ECO:0007669"/>
    <property type="project" value="InterPro"/>
</dbReference>
<keyword evidence="2" id="KW-0223">Dioxygenase</keyword>
<sequence>MAKVHFIETQQGPAWVIDDAIPESKLQCIDAFRETLELNSKRPTVDRRFFADEIGTRPMATALEDALNSMMISGKFHVFQYQRFLEYRKEGASLDPHTDGTKICDNTNYKSTHTLLLYLSDCKEGGETLILNQCSWDATVLYPTKPQRGRILLFPHACPHAGNVVKDVPKICLRAEVSHMLAL</sequence>
<dbReference type="GO" id="GO:0005506">
    <property type="term" value="F:iron ion binding"/>
    <property type="evidence" value="ECO:0007669"/>
    <property type="project" value="InterPro"/>
</dbReference>
<comment type="cofactor">
    <cofactor evidence="1">
        <name>L-ascorbate</name>
        <dbReference type="ChEBI" id="CHEBI:38290"/>
    </cofactor>
</comment>
<evidence type="ECO:0000313" key="6">
    <source>
        <dbReference type="Proteomes" id="UP001295423"/>
    </source>
</evidence>
<dbReference type="AlphaFoldDB" id="A0AAD2JNN2"/>
<organism evidence="5 6">
    <name type="scientific">Cylindrotheca closterium</name>
    <dbReference type="NCBI Taxonomy" id="2856"/>
    <lineage>
        <taxon>Eukaryota</taxon>
        <taxon>Sar</taxon>
        <taxon>Stramenopiles</taxon>
        <taxon>Ochrophyta</taxon>
        <taxon>Bacillariophyta</taxon>
        <taxon>Bacillariophyceae</taxon>
        <taxon>Bacillariophycidae</taxon>
        <taxon>Bacillariales</taxon>
        <taxon>Bacillariaceae</taxon>
        <taxon>Cylindrotheca</taxon>
    </lineage>
</organism>
<dbReference type="EMBL" id="CAKOGP040002325">
    <property type="protein sequence ID" value="CAJ1967336.1"/>
    <property type="molecule type" value="Genomic_DNA"/>
</dbReference>
<dbReference type="Proteomes" id="UP001295423">
    <property type="component" value="Unassembled WGS sequence"/>
</dbReference>
<evidence type="ECO:0000313" key="5">
    <source>
        <dbReference type="EMBL" id="CAJ1967336.1"/>
    </source>
</evidence>
<name>A0AAD2JNN2_9STRA</name>
<dbReference type="GO" id="GO:0051213">
    <property type="term" value="F:dioxygenase activity"/>
    <property type="evidence" value="ECO:0007669"/>
    <property type="project" value="UniProtKB-KW"/>
</dbReference>
<proteinExistence type="predicted"/>
<dbReference type="InterPro" id="IPR006620">
    <property type="entry name" value="Pro_4_hyd_alph"/>
</dbReference>
<evidence type="ECO:0000256" key="1">
    <source>
        <dbReference type="ARBA" id="ARBA00001961"/>
    </source>
</evidence>
<dbReference type="Gene3D" id="2.60.120.620">
    <property type="entry name" value="q2cbj1_9rhob like domain"/>
    <property type="match status" value="1"/>
</dbReference>
<keyword evidence="6" id="KW-1185">Reference proteome</keyword>
<accession>A0AAD2JNN2</accession>
<dbReference type="Pfam" id="PF13640">
    <property type="entry name" value="2OG-FeII_Oxy_3"/>
    <property type="match status" value="1"/>
</dbReference>
<protein>
    <recommendedName>
        <fullName evidence="4">Prolyl 4-hydroxylase alpha subunit domain-containing protein</fullName>
    </recommendedName>
</protein>
<dbReference type="SMART" id="SM00702">
    <property type="entry name" value="P4Hc"/>
    <property type="match status" value="1"/>
</dbReference>